<dbReference type="SMART" id="SM00487">
    <property type="entry name" value="DEXDc"/>
    <property type="match status" value="1"/>
</dbReference>
<dbReference type="SUPFAM" id="SSF52540">
    <property type="entry name" value="P-loop containing nucleoside triphosphate hydrolases"/>
    <property type="match status" value="2"/>
</dbReference>
<dbReference type="Gene3D" id="3.40.50.150">
    <property type="entry name" value="Vaccinia Virus protein VP39"/>
    <property type="match status" value="1"/>
</dbReference>
<gene>
    <name evidence="2" type="ORF">BN631_01014</name>
</gene>
<dbReference type="InterPro" id="IPR027417">
    <property type="entry name" value="P-loop_NTPase"/>
</dbReference>
<dbReference type="InterPro" id="IPR029063">
    <property type="entry name" value="SAM-dependent_MTases_sf"/>
</dbReference>
<dbReference type="GO" id="GO:0016787">
    <property type="term" value="F:hydrolase activity"/>
    <property type="evidence" value="ECO:0007669"/>
    <property type="project" value="InterPro"/>
</dbReference>
<evidence type="ECO:0000259" key="1">
    <source>
        <dbReference type="PROSITE" id="PS51192"/>
    </source>
</evidence>
<feature type="domain" description="Helicase ATP-binding" evidence="1">
    <location>
        <begin position="145"/>
        <end position="326"/>
    </location>
</feature>
<proteinExistence type="predicted"/>
<dbReference type="Pfam" id="PF04851">
    <property type="entry name" value="ResIII"/>
    <property type="match status" value="1"/>
</dbReference>
<dbReference type="Gene3D" id="3.40.50.300">
    <property type="entry name" value="P-loop containing nucleotide triphosphate hydrolases"/>
    <property type="match status" value="2"/>
</dbReference>
<evidence type="ECO:0000313" key="2">
    <source>
        <dbReference type="EMBL" id="CDE22501.1"/>
    </source>
</evidence>
<dbReference type="InterPro" id="IPR014001">
    <property type="entry name" value="Helicase_ATP-bd"/>
</dbReference>
<dbReference type="PROSITE" id="PS51192">
    <property type="entry name" value="HELICASE_ATP_BIND_1"/>
    <property type="match status" value="1"/>
</dbReference>
<dbReference type="Proteomes" id="UP000018093">
    <property type="component" value="Unassembled WGS sequence"/>
</dbReference>
<dbReference type="InterPro" id="IPR018306">
    <property type="entry name" value="Phage_T5_Orf172_DNA-bd"/>
</dbReference>
<dbReference type="AlphaFoldDB" id="R7G6D1"/>
<protein>
    <submittedName>
        <fullName evidence="2">Type III restriction enzyme res subunit</fullName>
    </submittedName>
</protein>
<organism evidence="2 3">
    <name type="scientific">Amedibacillus dolichus CAG:375</name>
    <dbReference type="NCBI Taxonomy" id="1263076"/>
    <lineage>
        <taxon>Bacteria</taxon>
        <taxon>Bacillati</taxon>
        <taxon>Bacillota</taxon>
        <taxon>Erysipelotrichia</taxon>
        <taxon>Erysipelotrichales</taxon>
        <taxon>Erysipelotrichaceae</taxon>
        <taxon>Amedibacillus</taxon>
    </lineage>
</organism>
<dbReference type="SUPFAM" id="SSF53335">
    <property type="entry name" value="S-adenosyl-L-methionine-dependent methyltransferases"/>
    <property type="match status" value="1"/>
</dbReference>
<dbReference type="GO" id="GO:0005524">
    <property type="term" value="F:ATP binding"/>
    <property type="evidence" value="ECO:0007669"/>
    <property type="project" value="InterPro"/>
</dbReference>
<accession>R7G6D1</accession>
<reference evidence="2" key="1">
    <citation type="submission" date="2012-11" db="EMBL/GenBank/DDBJ databases">
        <title>Dependencies among metagenomic species, viruses, plasmids and units of genetic variation.</title>
        <authorList>
            <person name="Nielsen H.B."/>
            <person name="Almeida M."/>
            <person name="Juncker A.S."/>
            <person name="Rasmussen S."/>
            <person name="Li J."/>
            <person name="Sunagawa S."/>
            <person name="Plichta D."/>
            <person name="Gautier L."/>
            <person name="Le Chatelier E."/>
            <person name="Peletier E."/>
            <person name="Bonde I."/>
            <person name="Nielsen T."/>
            <person name="Manichanh C."/>
            <person name="Arumugam M."/>
            <person name="Batto J."/>
            <person name="Santos M.B.Q.D."/>
            <person name="Blom N."/>
            <person name="Borruel N."/>
            <person name="Burgdorf K.S."/>
            <person name="Boumezbeur F."/>
            <person name="Casellas F."/>
            <person name="Dore J."/>
            <person name="Guarner F."/>
            <person name="Hansen T."/>
            <person name="Hildebrand F."/>
            <person name="Kaas R.S."/>
            <person name="Kennedy S."/>
            <person name="Kristiansen K."/>
            <person name="Kultima J.R."/>
            <person name="Leonard P."/>
            <person name="Levenez F."/>
            <person name="Lund O."/>
            <person name="Moumen B."/>
            <person name="Le Paslier D."/>
            <person name="Pons N."/>
            <person name="Pedersen O."/>
            <person name="Prifti E."/>
            <person name="Qin J."/>
            <person name="Raes J."/>
            <person name="Tap J."/>
            <person name="Tims S."/>
            <person name="Ussery D.W."/>
            <person name="Yamada T."/>
            <person name="MetaHit consortium"/>
            <person name="Renault P."/>
            <person name="Sicheritz-Ponten T."/>
            <person name="Bork P."/>
            <person name="Wang J."/>
            <person name="Brunak S."/>
            <person name="Ehrlich S.D."/>
        </authorList>
    </citation>
    <scope>NUCLEOTIDE SEQUENCE [LARGE SCALE GENOMIC DNA]</scope>
</reference>
<dbReference type="GO" id="GO:0003677">
    <property type="term" value="F:DNA binding"/>
    <property type="evidence" value="ECO:0007669"/>
    <property type="project" value="InterPro"/>
</dbReference>
<dbReference type="Pfam" id="PF10544">
    <property type="entry name" value="T5orf172"/>
    <property type="match status" value="1"/>
</dbReference>
<sequence>MAEINGIKVQSARTVVPKIYAYTTPEIKRHDGWTKIGYTEQDDVMERIKQQTYTADVVANFEWSGNAIFENTNERFNDKQFHAYLRKQGIEQEPKKEWLHIEPKPAKQQFLEFRENKGVLEQLNDVSPYHLRPEQLEAVTMTKDYYSNNNDGEFLWNCKPRFGKTLSVYDLCKEIDAKNVLIVTNRPAISNSWYSDYEKFLGTESGYYFVSEDSNLKEKSLVLSRDKYDDFLYNNKHLNPKCIEFVSLQDLKGSVYFGGSYNKLEHISKRKWDILVIDEAHEGVDTYKTDRAFDNIRREFTLHLSGTPFKALASDKFSSNAIYNWTYADEQKAKEEWVSEDDNPYITLPKLNLFTYQMSAIVQDKVKQGLDLDDDTVEFAFDLNEFFATKENGIFVHNDAVDKFLDALTSQEKFPFSTPELRDELKHTFWLLNRVDSAKALAKKLEKHEVFKDYKIILAAGDGRLDEEDTAIAKKSYAKVMEAIRTSDKTITLSVGQLTTGITVPDWTAVLMLSNVKSPSLYMQAAFRSQNPHLFESDGEFKRKENAYVFDFDPARTLNIFEQFANDLSSRTAQGKGTKEDHEKNVRELLNFFPVYGEDDDGKMIELDATQVLRIPRKIRSSEVVKRGFMSNFLFKNISMVFGAPKEVVDILNQFTPASEQKVKKSDTPLTESNEIQVDSNGDVQIDEEIVIGTAHSLFGDKVYEASTLNTVNDIISSTITNEPVDKVDELSQEIKKVVDTTMVLPMVEKAQEELGHELRKSELNQLNTSLSKKVDDIVQKNIGDFNQETKILEVKKQEELDNCTTNEEVKKVHQTFEQLKKEATQKMQVSINESLSNFVEEASKETVKKVEVSKQEEKKRTIEDDVKDRLRGFTRTIPSFLMAYGEHDVTLYSFDKIIPDNVFKEVTGITLDQFKFLRDGGNYIDAETGETKYFNGNIFDDLVFNDSITEFMKLKDKLCNYFEESNQEDIFDYIPPQKTNQIFTPKKVVKQMVDMLEEENPGCFDDSTKTFADLYMKSGLYITEIVKRLYNSPTIINEYPNRDDRLKHIFKHQVYGLAPTEIIYKIATNFILGFDKNLIIEEHNLRQVDALVYAKEGTLEQKLDEIYGGDNNG</sequence>
<dbReference type="InterPro" id="IPR006935">
    <property type="entry name" value="Helicase/UvrB_N"/>
</dbReference>
<dbReference type="SMART" id="SM00974">
    <property type="entry name" value="T5orf172"/>
    <property type="match status" value="1"/>
</dbReference>
<evidence type="ECO:0000313" key="3">
    <source>
        <dbReference type="Proteomes" id="UP000018093"/>
    </source>
</evidence>
<dbReference type="EMBL" id="CBIN010000088">
    <property type="protein sequence ID" value="CDE22501.1"/>
    <property type="molecule type" value="Genomic_DNA"/>
</dbReference>
<comment type="caution">
    <text evidence="2">The sequence shown here is derived from an EMBL/GenBank/DDBJ whole genome shotgun (WGS) entry which is preliminary data.</text>
</comment>
<name>R7G6D1_9FIRM</name>
<dbReference type="RefSeq" id="WP_022420376.1">
    <property type="nucleotide sequence ID" value="NZ_FR898575.1"/>
</dbReference>